<dbReference type="EMBL" id="BMLM01000001">
    <property type="protein sequence ID" value="GGN77937.1"/>
    <property type="molecule type" value="Genomic_DNA"/>
</dbReference>
<dbReference type="InterPro" id="IPR001303">
    <property type="entry name" value="Aldolase_II/adducin_N"/>
</dbReference>
<organism evidence="4 5">
    <name type="scientific">Agrococcus terreus</name>
    <dbReference type="NCBI Taxonomy" id="574649"/>
    <lineage>
        <taxon>Bacteria</taxon>
        <taxon>Bacillati</taxon>
        <taxon>Actinomycetota</taxon>
        <taxon>Actinomycetes</taxon>
        <taxon>Micrococcales</taxon>
        <taxon>Microbacteriaceae</taxon>
        <taxon>Agrococcus</taxon>
    </lineage>
</organism>
<dbReference type="Proteomes" id="UP000626982">
    <property type="component" value="Unassembled WGS sequence"/>
</dbReference>
<dbReference type="Pfam" id="PF00596">
    <property type="entry name" value="Aldolase_II"/>
    <property type="match status" value="1"/>
</dbReference>
<accession>A0ABQ2KCY6</accession>
<keyword evidence="1" id="KW-0479">Metal-binding</keyword>
<proteinExistence type="predicted"/>
<dbReference type="Gene3D" id="3.40.225.10">
    <property type="entry name" value="Class II aldolase/adducin N-terminal domain"/>
    <property type="match status" value="1"/>
</dbReference>
<keyword evidence="2" id="KW-0456">Lyase</keyword>
<comment type="caution">
    <text evidence="4">The sequence shown here is derived from an EMBL/GenBank/DDBJ whole genome shotgun (WGS) entry which is preliminary data.</text>
</comment>
<dbReference type="InterPro" id="IPR050197">
    <property type="entry name" value="Aldolase_class_II_sugar_metab"/>
</dbReference>
<protein>
    <submittedName>
        <fullName evidence="4">Aldolase class 2 protein</fullName>
    </submittedName>
</protein>
<reference evidence="5" key="1">
    <citation type="journal article" date="2019" name="Int. J. Syst. Evol. Microbiol.">
        <title>The Global Catalogue of Microorganisms (GCM) 10K type strain sequencing project: providing services to taxonomists for standard genome sequencing and annotation.</title>
        <authorList>
            <consortium name="The Broad Institute Genomics Platform"/>
            <consortium name="The Broad Institute Genome Sequencing Center for Infectious Disease"/>
            <person name="Wu L."/>
            <person name="Ma J."/>
        </authorList>
    </citation>
    <scope>NUCLEOTIDE SEQUENCE [LARGE SCALE GENOMIC DNA]</scope>
    <source>
        <strain evidence="5">CGMCC 1.6960</strain>
    </source>
</reference>
<evidence type="ECO:0000313" key="5">
    <source>
        <dbReference type="Proteomes" id="UP000626982"/>
    </source>
</evidence>
<dbReference type="PANTHER" id="PTHR22789:SF0">
    <property type="entry name" value="3-OXO-TETRONATE 4-PHOSPHATE DECARBOXYLASE-RELATED"/>
    <property type="match status" value="1"/>
</dbReference>
<dbReference type="PANTHER" id="PTHR22789">
    <property type="entry name" value="FUCULOSE PHOSPHATE ALDOLASE"/>
    <property type="match status" value="1"/>
</dbReference>
<sequence>MSELADAIVDLGRRLDGLGMAPGTSGNLSARDGDTIVVTPTGAMLGALDPDALSRISLAGEHLDGPRPTKESVLHAAVYQERPEARGIVHTHSPWALALSCLDDLPREDALPHYTPYYTMRVGLLPRVAYVPPGDAGLAAACAAGFAADARANAVLLDRHGLVAVGRSVGDAAAIAEELELAARLHFTLAGHAFTPLSAAEQDPLR</sequence>
<dbReference type="SUPFAM" id="SSF53639">
    <property type="entry name" value="AraD/HMP-PK domain-like"/>
    <property type="match status" value="1"/>
</dbReference>
<evidence type="ECO:0000313" key="4">
    <source>
        <dbReference type="EMBL" id="GGN77937.1"/>
    </source>
</evidence>
<feature type="domain" description="Class II aldolase/adducin N-terminal" evidence="3">
    <location>
        <begin position="6"/>
        <end position="187"/>
    </location>
</feature>
<gene>
    <name evidence="4" type="ORF">GCM10010968_03130</name>
</gene>
<evidence type="ECO:0000256" key="2">
    <source>
        <dbReference type="ARBA" id="ARBA00023239"/>
    </source>
</evidence>
<name>A0ABQ2KCY6_9MICO</name>
<dbReference type="SMART" id="SM01007">
    <property type="entry name" value="Aldolase_II"/>
    <property type="match status" value="1"/>
</dbReference>
<dbReference type="RefSeq" id="WP_188715325.1">
    <property type="nucleotide sequence ID" value="NZ_BAABBD010000001.1"/>
</dbReference>
<evidence type="ECO:0000259" key="3">
    <source>
        <dbReference type="SMART" id="SM01007"/>
    </source>
</evidence>
<dbReference type="InterPro" id="IPR036409">
    <property type="entry name" value="Aldolase_II/adducin_N_sf"/>
</dbReference>
<evidence type="ECO:0000256" key="1">
    <source>
        <dbReference type="ARBA" id="ARBA00022723"/>
    </source>
</evidence>
<keyword evidence="5" id="KW-1185">Reference proteome</keyword>